<keyword evidence="1" id="KW-0472">Membrane</keyword>
<accession>A0A4C1T4X8</accession>
<protein>
    <submittedName>
        <fullName evidence="2">Uncharacterized protein</fullName>
    </submittedName>
</protein>
<dbReference type="AlphaFoldDB" id="A0A4C1T4X8"/>
<sequence>MTLDHDLFRTFVSQVRAPDGRRDRLNRVPGNKNQVILVILPVVIIPVVITPCRQLRIKGDPARVLRCRGRAQNRERSVCATNRNRIVMPNRAGSARPFNCGSIDAPRWRRCGEVSRVSVMKSFWHSLL</sequence>
<dbReference type="Proteomes" id="UP000299102">
    <property type="component" value="Unassembled WGS sequence"/>
</dbReference>
<proteinExistence type="predicted"/>
<gene>
    <name evidence="2" type="ORF">EVAR_7228_1</name>
</gene>
<comment type="caution">
    <text evidence="2">The sequence shown here is derived from an EMBL/GenBank/DDBJ whole genome shotgun (WGS) entry which is preliminary data.</text>
</comment>
<name>A0A4C1T4X8_EUMVA</name>
<evidence type="ECO:0000256" key="1">
    <source>
        <dbReference type="SAM" id="Phobius"/>
    </source>
</evidence>
<feature type="transmembrane region" description="Helical" evidence="1">
    <location>
        <begin position="34"/>
        <end position="52"/>
    </location>
</feature>
<keyword evidence="1" id="KW-1133">Transmembrane helix</keyword>
<organism evidence="2 3">
    <name type="scientific">Eumeta variegata</name>
    <name type="common">Bagworm moth</name>
    <name type="synonym">Eumeta japonica</name>
    <dbReference type="NCBI Taxonomy" id="151549"/>
    <lineage>
        <taxon>Eukaryota</taxon>
        <taxon>Metazoa</taxon>
        <taxon>Ecdysozoa</taxon>
        <taxon>Arthropoda</taxon>
        <taxon>Hexapoda</taxon>
        <taxon>Insecta</taxon>
        <taxon>Pterygota</taxon>
        <taxon>Neoptera</taxon>
        <taxon>Endopterygota</taxon>
        <taxon>Lepidoptera</taxon>
        <taxon>Glossata</taxon>
        <taxon>Ditrysia</taxon>
        <taxon>Tineoidea</taxon>
        <taxon>Psychidae</taxon>
        <taxon>Oiketicinae</taxon>
        <taxon>Eumeta</taxon>
    </lineage>
</organism>
<evidence type="ECO:0000313" key="3">
    <source>
        <dbReference type="Proteomes" id="UP000299102"/>
    </source>
</evidence>
<evidence type="ECO:0000313" key="2">
    <source>
        <dbReference type="EMBL" id="GBP08620.1"/>
    </source>
</evidence>
<keyword evidence="1" id="KW-0812">Transmembrane</keyword>
<dbReference type="EMBL" id="BGZK01000032">
    <property type="protein sequence ID" value="GBP08620.1"/>
    <property type="molecule type" value="Genomic_DNA"/>
</dbReference>
<keyword evidence="3" id="KW-1185">Reference proteome</keyword>
<reference evidence="2 3" key="1">
    <citation type="journal article" date="2019" name="Commun. Biol.">
        <title>The bagworm genome reveals a unique fibroin gene that provides high tensile strength.</title>
        <authorList>
            <person name="Kono N."/>
            <person name="Nakamura H."/>
            <person name="Ohtoshi R."/>
            <person name="Tomita M."/>
            <person name="Numata K."/>
            <person name="Arakawa K."/>
        </authorList>
    </citation>
    <scope>NUCLEOTIDE SEQUENCE [LARGE SCALE GENOMIC DNA]</scope>
</reference>